<sequence>MERELEFKLLGLDFNYYEELLKEKGATLIAHEFQTNTVIDSTNFPLIDEDCYLRIRETKNLLNNLSKNELTFKKKIRNQYARENLEYTIEFDNKENLIEILKNLKLDKYIVGTKERTSYKYKNLRIDFDIWDKDTYPYPYIEIEANTNEELYELLNELNIDKKHISLKSITQLQEELRR</sequence>
<proteinExistence type="predicted"/>
<gene>
    <name evidence="1" type="ORF">JFY71_10500</name>
</gene>
<keyword evidence="2" id="KW-1185">Reference proteome</keyword>
<protein>
    <submittedName>
        <fullName evidence="1">Class IV adenylate cyclase</fullName>
    </submittedName>
</protein>
<dbReference type="EMBL" id="CP066744">
    <property type="protein sequence ID" value="QQK07705.1"/>
    <property type="molecule type" value="Genomic_DNA"/>
</dbReference>
<reference evidence="1 2" key="1">
    <citation type="journal article" date="2022" name="Int. J. Syst. Evol. Microbiol.">
        <title>Miniphocaeibacter halophilus sp. nov., an ammonium-tolerant acetate-producing bacterium isolated from a biogas system.</title>
        <authorList>
            <person name="Schnurer A."/>
            <person name="Singh A."/>
            <person name="Bi S."/>
            <person name="Qiao W."/>
            <person name="Westerholm M."/>
        </authorList>
    </citation>
    <scope>NUCLEOTIDE SEQUENCE [LARGE SCALE GENOMIC DNA]</scope>
    <source>
        <strain evidence="1 2">AMB_01</strain>
    </source>
</reference>
<evidence type="ECO:0000313" key="2">
    <source>
        <dbReference type="Proteomes" id="UP000595814"/>
    </source>
</evidence>
<organism evidence="1 2">
    <name type="scientific">Miniphocaeibacter halophilus</name>
    <dbReference type="NCBI Taxonomy" id="2931922"/>
    <lineage>
        <taxon>Bacteria</taxon>
        <taxon>Bacillati</taxon>
        <taxon>Bacillota</taxon>
        <taxon>Tissierellia</taxon>
        <taxon>Tissierellales</taxon>
        <taxon>Peptoniphilaceae</taxon>
        <taxon>Miniphocaeibacter</taxon>
    </lineage>
</organism>
<name>A0AC61MQ55_9FIRM</name>
<dbReference type="Proteomes" id="UP000595814">
    <property type="component" value="Chromosome"/>
</dbReference>
<evidence type="ECO:0000313" key="1">
    <source>
        <dbReference type="EMBL" id="QQK07705.1"/>
    </source>
</evidence>
<accession>A0AC61MQ55</accession>